<gene>
    <name evidence="1" type="ORF">S01H4_10225</name>
</gene>
<organism evidence="1">
    <name type="scientific">marine sediment metagenome</name>
    <dbReference type="NCBI Taxonomy" id="412755"/>
    <lineage>
        <taxon>unclassified sequences</taxon>
        <taxon>metagenomes</taxon>
        <taxon>ecological metagenomes</taxon>
    </lineage>
</organism>
<proteinExistence type="predicted"/>
<dbReference type="AlphaFoldDB" id="X1AS93"/>
<reference evidence="1" key="1">
    <citation type="journal article" date="2014" name="Front. Microbiol.">
        <title>High frequency of phylogenetically diverse reductive dehalogenase-homologous genes in deep subseafloor sedimentary metagenomes.</title>
        <authorList>
            <person name="Kawai M."/>
            <person name="Futagami T."/>
            <person name="Toyoda A."/>
            <person name="Takaki Y."/>
            <person name="Nishi S."/>
            <person name="Hori S."/>
            <person name="Arai W."/>
            <person name="Tsubouchi T."/>
            <person name="Morono Y."/>
            <person name="Uchiyama I."/>
            <person name="Ito T."/>
            <person name="Fujiyama A."/>
            <person name="Inagaki F."/>
            <person name="Takami H."/>
        </authorList>
    </citation>
    <scope>NUCLEOTIDE SEQUENCE</scope>
    <source>
        <strain evidence="1">Expedition CK06-06</strain>
    </source>
</reference>
<dbReference type="EMBL" id="BART01003866">
    <property type="protein sequence ID" value="GAG62756.1"/>
    <property type="molecule type" value="Genomic_DNA"/>
</dbReference>
<protein>
    <submittedName>
        <fullName evidence="1">Uncharacterized protein</fullName>
    </submittedName>
</protein>
<accession>X1AS93</accession>
<comment type="caution">
    <text evidence="1">The sequence shown here is derived from an EMBL/GenBank/DDBJ whole genome shotgun (WGS) entry which is preliminary data.</text>
</comment>
<sequence>MLDRTVVEEFLDWEFEEGDWEIPEDIPKDKLVEAFCQYVEDDYYEWLKDNFKSFFDHGNPDWDWIREKIKANEE</sequence>
<evidence type="ECO:0000313" key="1">
    <source>
        <dbReference type="EMBL" id="GAG62756.1"/>
    </source>
</evidence>
<name>X1AS93_9ZZZZ</name>